<evidence type="ECO:0000313" key="2">
    <source>
        <dbReference type="EMBL" id="GAG55268.1"/>
    </source>
</evidence>
<comment type="caution">
    <text evidence="2">The sequence shown here is derived from an EMBL/GenBank/DDBJ whole genome shotgun (WGS) entry which is preliminary data.</text>
</comment>
<dbReference type="AlphaFoldDB" id="X0Z4B1"/>
<feature type="domain" description="HTH merR-type" evidence="1">
    <location>
        <begin position="1"/>
        <end position="20"/>
    </location>
</feature>
<name>X0Z4B1_9ZZZZ</name>
<dbReference type="InterPro" id="IPR000551">
    <property type="entry name" value="MerR-type_HTH_dom"/>
</dbReference>
<reference evidence="2" key="1">
    <citation type="journal article" date="2014" name="Front. Microbiol.">
        <title>High frequency of phylogenetically diverse reductive dehalogenase-homologous genes in deep subseafloor sedimentary metagenomes.</title>
        <authorList>
            <person name="Kawai M."/>
            <person name="Futagami T."/>
            <person name="Toyoda A."/>
            <person name="Takaki Y."/>
            <person name="Nishi S."/>
            <person name="Hori S."/>
            <person name="Arai W."/>
            <person name="Tsubouchi T."/>
            <person name="Morono Y."/>
            <person name="Uchiyama I."/>
            <person name="Ito T."/>
            <person name="Fujiyama A."/>
            <person name="Inagaki F."/>
            <person name="Takami H."/>
        </authorList>
    </citation>
    <scope>NUCLEOTIDE SEQUENCE</scope>
    <source>
        <strain evidence="2">Expedition CK06-06</strain>
    </source>
</reference>
<evidence type="ECO:0000259" key="1">
    <source>
        <dbReference type="PROSITE" id="PS50937"/>
    </source>
</evidence>
<sequence>MDKLREAGIPLEEIRAIGGGAKSERWLQLRADVLGKRVWRDTRII</sequence>
<dbReference type="GO" id="GO:0016301">
    <property type="term" value="F:kinase activity"/>
    <property type="evidence" value="ECO:0007669"/>
    <property type="project" value="InterPro"/>
</dbReference>
<dbReference type="EMBL" id="BART01003320">
    <property type="protein sequence ID" value="GAG55268.1"/>
    <property type="molecule type" value="Genomic_DNA"/>
</dbReference>
<dbReference type="SUPFAM" id="SSF53067">
    <property type="entry name" value="Actin-like ATPase domain"/>
    <property type="match status" value="1"/>
</dbReference>
<proteinExistence type="predicted"/>
<accession>X0Z4B1</accession>
<protein>
    <recommendedName>
        <fullName evidence="1">HTH merR-type domain-containing protein</fullName>
    </recommendedName>
</protein>
<dbReference type="Gene3D" id="3.30.420.40">
    <property type="match status" value="1"/>
</dbReference>
<dbReference type="InterPro" id="IPR043129">
    <property type="entry name" value="ATPase_NBD"/>
</dbReference>
<dbReference type="GO" id="GO:0005975">
    <property type="term" value="P:carbohydrate metabolic process"/>
    <property type="evidence" value="ECO:0007669"/>
    <property type="project" value="InterPro"/>
</dbReference>
<dbReference type="InterPro" id="IPR018485">
    <property type="entry name" value="FGGY_C"/>
</dbReference>
<organism evidence="2">
    <name type="scientific">marine sediment metagenome</name>
    <dbReference type="NCBI Taxonomy" id="412755"/>
    <lineage>
        <taxon>unclassified sequences</taxon>
        <taxon>metagenomes</taxon>
        <taxon>ecological metagenomes</taxon>
    </lineage>
</organism>
<dbReference type="GO" id="GO:0003677">
    <property type="term" value="F:DNA binding"/>
    <property type="evidence" value="ECO:0007669"/>
    <property type="project" value="InterPro"/>
</dbReference>
<dbReference type="PROSITE" id="PS50937">
    <property type="entry name" value="HTH_MERR_2"/>
    <property type="match status" value="1"/>
</dbReference>
<dbReference type="GO" id="GO:0006355">
    <property type="term" value="P:regulation of DNA-templated transcription"/>
    <property type="evidence" value="ECO:0007669"/>
    <property type="project" value="InterPro"/>
</dbReference>
<dbReference type="Pfam" id="PF02782">
    <property type="entry name" value="FGGY_C"/>
    <property type="match status" value="1"/>
</dbReference>
<gene>
    <name evidence="2" type="ORF">S01H4_09273</name>
</gene>